<dbReference type="EMBL" id="BPLR01020679">
    <property type="protein sequence ID" value="GIX81452.1"/>
    <property type="molecule type" value="Genomic_DNA"/>
</dbReference>
<keyword evidence="2" id="KW-1185">Reference proteome</keyword>
<comment type="caution">
    <text evidence="1">The sequence shown here is derived from an EMBL/GenBank/DDBJ whole genome shotgun (WGS) entry which is preliminary data.</text>
</comment>
<dbReference type="AlphaFoldDB" id="A0AAV4N9R7"/>
<accession>A0AAV4N9R7</accession>
<protein>
    <submittedName>
        <fullName evidence="1">Uncharacterized protein</fullName>
    </submittedName>
</protein>
<organism evidence="1 2">
    <name type="scientific">Caerostris extrusa</name>
    <name type="common">Bark spider</name>
    <name type="synonym">Caerostris bankana</name>
    <dbReference type="NCBI Taxonomy" id="172846"/>
    <lineage>
        <taxon>Eukaryota</taxon>
        <taxon>Metazoa</taxon>
        <taxon>Ecdysozoa</taxon>
        <taxon>Arthropoda</taxon>
        <taxon>Chelicerata</taxon>
        <taxon>Arachnida</taxon>
        <taxon>Araneae</taxon>
        <taxon>Araneomorphae</taxon>
        <taxon>Entelegynae</taxon>
        <taxon>Araneoidea</taxon>
        <taxon>Araneidae</taxon>
        <taxon>Caerostris</taxon>
    </lineage>
</organism>
<evidence type="ECO:0000313" key="2">
    <source>
        <dbReference type="Proteomes" id="UP001054945"/>
    </source>
</evidence>
<dbReference type="Proteomes" id="UP001054945">
    <property type="component" value="Unassembled WGS sequence"/>
</dbReference>
<evidence type="ECO:0000313" key="1">
    <source>
        <dbReference type="EMBL" id="GIX81452.1"/>
    </source>
</evidence>
<proteinExistence type="predicted"/>
<name>A0AAV4N9R7_CAEEX</name>
<gene>
    <name evidence="1" type="ORF">CEXT_456301</name>
</gene>
<reference evidence="1 2" key="1">
    <citation type="submission" date="2021-06" db="EMBL/GenBank/DDBJ databases">
        <title>Caerostris extrusa draft genome.</title>
        <authorList>
            <person name="Kono N."/>
            <person name="Arakawa K."/>
        </authorList>
    </citation>
    <scope>NUCLEOTIDE SEQUENCE [LARGE SCALE GENOMIC DNA]</scope>
</reference>
<sequence length="83" mass="8921">MHKTFNEISEILQKYASVTLPSGSGLTVEESTQCFKAGQCCGDAGILSPISHSKLFRRKAIGRVSALALPDDILGNNTKNIIE</sequence>